<organism evidence="9 10">
    <name type="scientific">Eleusine coracana subsp. coracana</name>
    <dbReference type="NCBI Taxonomy" id="191504"/>
    <lineage>
        <taxon>Eukaryota</taxon>
        <taxon>Viridiplantae</taxon>
        <taxon>Streptophyta</taxon>
        <taxon>Embryophyta</taxon>
        <taxon>Tracheophyta</taxon>
        <taxon>Spermatophyta</taxon>
        <taxon>Magnoliopsida</taxon>
        <taxon>Liliopsida</taxon>
        <taxon>Poales</taxon>
        <taxon>Poaceae</taxon>
        <taxon>PACMAD clade</taxon>
        <taxon>Chloridoideae</taxon>
        <taxon>Cynodonteae</taxon>
        <taxon>Eleusininae</taxon>
        <taxon>Eleusine</taxon>
    </lineage>
</organism>
<keyword evidence="3" id="KW-0346">Stress response</keyword>
<evidence type="ECO:0000256" key="2">
    <source>
        <dbReference type="ARBA" id="ARBA00022473"/>
    </source>
</evidence>
<gene>
    <name evidence="9" type="primary">ga18625</name>
    <name evidence="9" type="ORF">PR202_ga18625</name>
</gene>
<evidence type="ECO:0000313" key="10">
    <source>
        <dbReference type="Proteomes" id="UP001054889"/>
    </source>
</evidence>
<evidence type="ECO:0000259" key="7">
    <source>
        <dbReference type="PROSITE" id="PS51059"/>
    </source>
</evidence>
<keyword evidence="10" id="KW-1185">Reference proteome</keyword>
<reference evidence="9" key="1">
    <citation type="journal article" date="2018" name="DNA Res.">
        <title>Multiple hybrid de novo genome assembly of finger millet, an orphan allotetraploid crop.</title>
        <authorList>
            <person name="Hatakeyama M."/>
            <person name="Aluri S."/>
            <person name="Balachadran M.T."/>
            <person name="Sivarajan S.R."/>
            <person name="Patrignani A."/>
            <person name="Gruter S."/>
            <person name="Poveda L."/>
            <person name="Shimizu-Inatsugi R."/>
            <person name="Baeten J."/>
            <person name="Francoijs K.J."/>
            <person name="Nataraja K.N."/>
            <person name="Reddy Y.A.N."/>
            <person name="Phadnis S."/>
            <person name="Ravikumar R.L."/>
            <person name="Schlapbach R."/>
            <person name="Sreeman S.M."/>
            <person name="Shimizu K.K."/>
        </authorList>
    </citation>
    <scope>NUCLEOTIDE SEQUENCE</scope>
</reference>
<dbReference type="Pfam" id="PF23467">
    <property type="entry name" value="WWE_5"/>
    <property type="match status" value="1"/>
</dbReference>
<evidence type="ECO:0000259" key="8">
    <source>
        <dbReference type="PROSITE" id="PS51879"/>
    </source>
</evidence>
<feature type="domain" description="WWE" evidence="6">
    <location>
        <begin position="1"/>
        <end position="61"/>
    </location>
</feature>
<reference evidence="9" key="2">
    <citation type="submission" date="2021-12" db="EMBL/GenBank/DDBJ databases">
        <title>Resequencing data analysis of finger millet.</title>
        <authorList>
            <person name="Hatakeyama M."/>
            <person name="Aluri S."/>
            <person name="Balachadran M.T."/>
            <person name="Sivarajan S.R."/>
            <person name="Poveda L."/>
            <person name="Shimizu-Inatsugi R."/>
            <person name="Schlapbach R."/>
            <person name="Sreeman S.M."/>
            <person name="Shimizu K.K."/>
        </authorList>
    </citation>
    <scope>NUCLEOTIDE SEQUENCE</scope>
</reference>
<dbReference type="GO" id="GO:0003950">
    <property type="term" value="F:NAD+ poly-ADP-ribosyltransferase activity"/>
    <property type="evidence" value="ECO:0007669"/>
    <property type="project" value="InterPro"/>
</dbReference>
<dbReference type="Pfam" id="PF12174">
    <property type="entry name" value="RST"/>
    <property type="match status" value="1"/>
</dbReference>
<feature type="domain" description="RST" evidence="8">
    <location>
        <begin position="360"/>
        <end position="431"/>
    </location>
</feature>
<name>A0AAV5CT56_ELECO</name>
<accession>A0AAV5CT56</accession>
<dbReference type="SUPFAM" id="SSF56399">
    <property type="entry name" value="ADP-ribosylation"/>
    <property type="match status" value="1"/>
</dbReference>
<evidence type="ECO:0000256" key="1">
    <source>
        <dbReference type="ARBA" id="ARBA00004123"/>
    </source>
</evidence>
<dbReference type="InterPro" id="IPR022003">
    <property type="entry name" value="RST"/>
</dbReference>
<keyword evidence="4" id="KW-0539">Nucleus</keyword>
<dbReference type="InterPro" id="IPR004170">
    <property type="entry name" value="WWE_dom"/>
</dbReference>
<dbReference type="InterPro" id="IPR044964">
    <property type="entry name" value="RCD1/SRO1-5"/>
</dbReference>
<dbReference type="EMBL" id="BQKI01000009">
    <property type="protein sequence ID" value="GJN01361.1"/>
    <property type="molecule type" value="Genomic_DNA"/>
</dbReference>
<evidence type="ECO:0000256" key="3">
    <source>
        <dbReference type="ARBA" id="ARBA00023016"/>
    </source>
</evidence>
<dbReference type="PROSITE" id="PS51879">
    <property type="entry name" value="RST"/>
    <property type="match status" value="1"/>
</dbReference>
<dbReference type="InterPro" id="IPR057823">
    <property type="entry name" value="WWE_RCD1"/>
</dbReference>
<evidence type="ECO:0000313" key="9">
    <source>
        <dbReference type="EMBL" id="GJN01361.1"/>
    </source>
</evidence>
<comment type="subcellular location">
    <subcellularLocation>
        <location evidence="1">Nucleus</location>
    </subcellularLocation>
</comment>
<dbReference type="InterPro" id="IPR012317">
    <property type="entry name" value="Poly(ADP-ribose)pol_cat_dom"/>
</dbReference>
<dbReference type="PROSITE" id="PS51059">
    <property type="entry name" value="PARP_CATALYTIC"/>
    <property type="match status" value="1"/>
</dbReference>
<dbReference type="AlphaFoldDB" id="A0AAV5CT56"/>
<dbReference type="Proteomes" id="UP001054889">
    <property type="component" value="Unassembled WGS sequence"/>
</dbReference>
<feature type="compositionally biased region" description="Basic and acidic residues" evidence="5">
    <location>
        <begin position="512"/>
        <end position="521"/>
    </location>
</feature>
<evidence type="ECO:0008006" key="11">
    <source>
        <dbReference type="Google" id="ProtNLM"/>
    </source>
</evidence>
<proteinExistence type="predicted"/>
<dbReference type="GO" id="GO:0005634">
    <property type="term" value="C:nucleus"/>
    <property type="evidence" value="ECO:0007669"/>
    <property type="project" value="UniProtKB-SubCell"/>
</dbReference>
<evidence type="ECO:0000259" key="6">
    <source>
        <dbReference type="PROSITE" id="PS50918"/>
    </source>
</evidence>
<dbReference type="PANTHER" id="PTHR32263">
    <property type="entry name" value="INACTIVE POLY [ADP-RIBOSE] POLYMERASE SRO4-RELATED"/>
    <property type="match status" value="1"/>
</dbReference>
<dbReference type="PROSITE" id="PS50918">
    <property type="entry name" value="WWE"/>
    <property type="match status" value="1"/>
</dbReference>
<evidence type="ECO:0000256" key="4">
    <source>
        <dbReference type="ARBA" id="ARBA00023242"/>
    </source>
</evidence>
<dbReference type="Pfam" id="PF00644">
    <property type="entry name" value="PARP"/>
    <property type="match status" value="1"/>
</dbReference>
<keyword evidence="2" id="KW-0217">Developmental protein</keyword>
<protein>
    <recommendedName>
        <fullName evidence="11">Poly [ADP-ribose] polymerase</fullName>
    </recommendedName>
</protein>
<feature type="region of interest" description="Disordered" evidence="5">
    <location>
        <begin position="463"/>
        <end position="545"/>
    </location>
</feature>
<comment type="caution">
    <text evidence="9">The sequence shown here is derived from an EMBL/GenBank/DDBJ whole genome shotgun (WGS) entry which is preliminary data.</text>
</comment>
<evidence type="ECO:0000256" key="5">
    <source>
        <dbReference type="SAM" id="MobiDB-lite"/>
    </source>
</evidence>
<sequence length="545" mass="60865">MYYKKGSWHNFPEQIMKSLVEQSRGNKSSVVAVMDNEPLLVDFLSMTLVNLKSRNQQSVAWFDDTDKCFFPSVFFDEEAGDAVNGEAVKFEGTAQGIILDKVASSPLEVVKQVVLQSCPRDPRKSCNADILRKKITYVKRGSKDFRFVQDLFLSGMGPFATPQNLLHVYRYSPNDITGHCRLEAFERQMRFTKQHGDANVRYGWLGCRKNDIIRILIDGLDATGKPVEKSGFNAGVYLSPENQAFTSVGFCDDDEKGVQYMLLCRVILGKREATELGSEDAFPSSEKYDSDVDDCLNPRCCVIGQSHLRTHIRFEYLISFKLAPVFRNHLLGLKGLWFHSPTKKVAADLCLKPVLSETGQGPTTPWISFKALFGGIQENISPVAMELLFHHYEELKERKITREEMVKKMMTIVGEKILLEALNKLQQCPSLWCKPSVEVSSEPATAATKQLSLDMAVRNSLIAPSGNHEHNSHAPRPSAPGRGNSPLVSTEGCDSLSLSMLPKGHDTPASSEEPKCRESSSADRMSQTQSNHSQVQDAATKELWS</sequence>
<feature type="compositionally biased region" description="Polar residues" evidence="5">
    <location>
        <begin position="522"/>
        <end position="537"/>
    </location>
</feature>
<feature type="domain" description="PARP catalytic" evidence="7">
    <location>
        <begin position="121"/>
        <end position="342"/>
    </location>
</feature>
<dbReference type="Gene3D" id="3.90.228.10">
    <property type="match status" value="1"/>
</dbReference>
<dbReference type="PANTHER" id="PTHR32263:SF17">
    <property type="entry name" value="OS04G0672200 PROTEIN"/>
    <property type="match status" value="1"/>
</dbReference>